<comment type="function">
    <text evidence="4">Catalyzes the reduction of fatty acyl-CoA to fatty alcohols.</text>
</comment>
<dbReference type="CDD" id="cd05236">
    <property type="entry name" value="FAR-N_SDR_e"/>
    <property type="match status" value="1"/>
</dbReference>
<protein>
    <recommendedName>
        <fullName evidence="4">Fatty acyl-CoA reductase</fullName>
        <ecNumber evidence="4">1.2.1.84</ecNumber>
    </recommendedName>
</protein>
<keyword evidence="4" id="KW-0560">Oxidoreductase</keyword>
<evidence type="ECO:0000259" key="5">
    <source>
        <dbReference type="Pfam" id="PF03015"/>
    </source>
</evidence>
<reference evidence="7" key="2">
    <citation type="submission" date="2021-09" db="EMBL/GenBank/DDBJ databases">
        <authorList>
            <person name="Jia N."/>
            <person name="Wang J."/>
            <person name="Shi W."/>
            <person name="Du L."/>
            <person name="Sun Y."/>
            <person name="Zhan W."/>
            <person name="Jiang J."/>
            <person name="Wang Q."/>
            <person name="Zhang B."/>
            <person name="Ji P."/>
            <person name="Sakyi L.B."/>
            <person name="Cui X."/>
            <person name="Yuan T."/>
            <person name="Jiang B."/>
            <person name="Yang W."/>
            <person name="Lam T.T.-Y."/>
            <person name="Chang Q."/>
            <person name="Ding S."/>
            <person name="Wang X."/>
            <person name="Zhu J."/>
            <person name="Ruan X."/>
            <person name="Zhao L."/>
            <person name="Wei J."/>
            <person name="Que T."/>
            <person name="Du C."/>
            <person name="Cheng J."/>
            <person name="Dai P."/>
            <person name="Han X."/>
            <person name="Huang E."/>
            <person name="Gao Y."/>
            <person name="Liu J."/>
            <person name="Shao H."/>
            <person name="Ye R."/>
            <person name="Li L."/>
            <person name="Wei W."/>
            <person name="Wang X."/>
            <person name="Wang C."/>
            <person name="Huo Q."/>
            <person name="Li W."/>
            <person name="Guo W."/>
            <person name="Chen H."/>
            <person name="Chen S."/>
            <person name="Zhou L."/>
            <person name="Zhou L."/>
            <person name="Ni X."/>
            <person name="Tian J."/>
            <person name="Zhou Y."/>
            <person name="Sheng Y."/>
            <person name="Liu T."/>
            <person name="Pan Y."/>
            <person name="Xia L."/>
            <person name="Li J."/>
            <person name="Zhao F."/>
            <person name="Cao W."/>
        </authorList>
    </citation>
    <scope>NUCLEOTIDE SEQUENCE</scope>
    <source>
        <strain evidence="7">Rsan-2018</strain>
        <tissue evidence="7">Larvae</tissue>
    </source>
</reference>
<keyword evidence="2 4" id="KW-0444">Lipid biosynthesis</keyword>
<comment type="catalytic activity">
    <reaction evidence="4">
        <text>a long-chain fatty acyl-CoA + 2 NADPH + 2 H(+) = a long-chain primary fatty alcohol + 2 NADP(+) + CoA</text>
        <dbReference type="Rhea" id="RHEA:52716"/>
        <dbReference type="ChEBI" id="CHEBI:15378"/>
        <dbReference type="ChEBI" id="CHEBI:57287"/>
        <dbReference type="ChEBI" id="CHEBI:57783"/>
        <dbReference type="ChEBI" id="CHEBI:58349"/>
        <dbReference type="ChEBI" id="CHEBI:77396"/>
        <dbReference type="ChEBI" id="CHEBI:83139"/>
        <dbReference type="EC" id="1.2.1.84"/>
    </reaction>
</comment>
<reference evidence="7" key="1">
    <citation type="journal article" date="2020" name="Cell">
        <title>Large-Scale Comparative Analyses of Tick Genomes Elucidate Their Genetic Diversity and Vector Capacities.</title>
        <authorList>
            <consortium name="Tick Genome and Microbiome Consortium (TIGMIC)"/>
            <person name="Jia N."/>
            <person name="Wang J."/>
            <person name="Shi W."/>
            <person name="Du L."/>
            <person name="Sun Y."/>
            <person name="Zhan W."/>
            <person name="Jiang J.F."/>
            <person name="Wang Q."/>
            <person name="Zhang B."/>
            <person name="Ji P."/>
            <person name="Bell-Sakyi L."/>
            <person name="Cui X.M."/>
            <person name="Yuan T.T."/>
            <person name="Jiang B.G."/>
            <person name="Yang W.F."/>
            <person name="Lam T.T."/>
            <person name="Chang Q.C."/>
            <person name="Ding S.J."/>
            <person name="Wang X.J."/>
            <person name="Zhu J.G."/>
            <person name="Ruan X.D."/>
            <person name="Zhao L."/>
            <person name="Wei J.T."/>
            <person name="Ye R.Z."/>
            <person name="Que T.C."/>
            <person name="Du C.H."/>
            <person name="Zhou Y.H."/>
            <person name="Cheng J.X."/>
            <person name="Dai P.F."/>
            <person name="Guo W.B."/>
            <person name="Han X.H."/>
            <person name="Huang E.J."/>
            <person name="Li L.F."/>
            <person name="Wei W."/>
            <person name="Gao Y.C."/>
            <person name="Liu J.Z."/>
            <person name="Shao H.Z."/>
            <person name="Wang X."/>
            <person name="Wang C.C."/>
            <person name="Yang T.C."/>
            <person name="Huo Q.B."/>
            <person name="Li W."/>
            <person name="Chen H.Y."/>
            <person name="Chen S.E."/>
            <person name="Zhou L.G."/>
            <person name="Ni X.B."/>
            <person name="Tian J.H."/>
            <person name="Sheng Y."/>
            <person name="Liu T."/>
            <person name="Pan Y.S."/>
            <person name="Xia L.Y."/>
            <person name="Li J."/>
            <person name="Zhao F."/>
            <person name="Cao W.C."/>
        </authorList>
    </citation>
    <scope>NUCLEOTIDE SEQUENCE</scope>
    <source>
        <strain evidence="7">Rsan-2018</strain>
    </source>
</reference>
<comment type="caution">
    <text evidence="7">The sequence shown here is derived from an EMBL/GenBank/DDBJ whole genome shotgun (WGS) entry which is preliminary data.</text>
</comment>
<dbReference type="InterPro" id="IPR026055">
    <property type="entry name" value="FAR"/>
</dbReference>
<name>A0A9D4T1L7_RHISA</name>
<gene>
    <name evidence="7" type="ORF">HPB52_009114</name>
</gene>
<dbReference type="CDD" id="cd09071">
    <property type="entry name" value="FAR_C"/>
    <property type="match status" value="1"/>
</dbReference>
<evidence type="ECO:0000313" key="7">
    <source>
        <dbReference type="EMBL" id="KAH7968521.1"/>
    </source>
</evidence>
<dbReference type="VEuPathDB" id="VectorBase:RSAN_055809"/>
<dbReference type="PANTHER" id="PTHR11011">
    <property type="entry name" value="MALE STERILITY PROTEIN 2-RELATED"/>
    <property type="match status" value="1"/>
</dbReference>
<sequence>MAPEVYRRRASATAVPADRQNEACQVSEFYNDREVLITGGTGFVGKVLLEKLLRSCSGLKRVYLLMRGKKGRGPQSRLEEMFDCRVFDRLKQEQPGIFEKVTAVSGDLAQPHLGLSVSDRNTLLGNVSVVFHSGAAIKFNEPFRPTYVKAYHCTSGSLKQQTWGELVDAMQRAVLKYPLPNTLCYPKISVTKSHLWYDINMYCKRLVPARATDMVLQLMRREPRFVQLHEKVRKSMGAAQYFVTHGWLFRTNNIVKLMHDLSLKDKQTFNIDMRSVDWYPYWDQCLLGIRKYLFKAEDSELPKARKQLTRYAASRVNGSTVTRKECLFGHPNTYTLTKNIAESLLLEERGNVPVVIVRPSIVTAALSEPVPGWVDNYKACTGIVVALGTGLLSSLMTEKKCLVDIVPVDIVANTLICVAWHTSTTRPTSVKVYHCASGTLQQYKWADLADAMQKAILRHPLPNIAYYPKFAVTNSYLWHRINLYCFRYLPARAADLGLMLIGREPRFVQRYKRAREAMDVAQYFMTRGWLFRTNNIALRPTLVHTGDAACVSVSTADDEDSMEPRIYRGDAFSKDM</sequence>
<evidence type="ECO:0000256" key="4">
    <source>
        <dbReference type="RuleBase" id="RU363097"/>
    </source>
</evidence>
<dbReference type="VEuPathDB" id="VectorBase:RSAN_050691"/>
<evidence type="ECO:0000256" key="2">
    <source>
        <dbReference type="ARBA" id="ARBA00022516"/>
    </source>
</evidence>
<evidence type="ECO:0000259" key="6">
    <source>
        <dbReference type="Pfam" id="PF07993"/>
    </source>
</evidence>
<dbReference type="InterPro" id="IPR033640">
    <property type="entry name" value="FAR_C"/>
</dbReference>
<feature type="domain" description="Thioester reductase (TE)" evidence="6">
    <location>
        <begin position="327"/>
        <end position="414"/>
    </location>
</feature>
<dbReference type="PANTHER" id="PTHR11011:SF116">
    <property type="entry name" value="FATTY ACYL-COA REDUCTASE CG5065-RELATED"/>
    <property type="match status" value="1"/>
</dbReference>
<dbReference type="EMBL" id="JABSTV010001248">
    <property type="protein sequence ID" value="KAH7968521.1"/>
    <property type="molecule type" value="Genomic_DNA"/>
</dbReference>
<comment type="similarity">
    <text evidence="1 4">Belongs to the fatty acyl-CoA reductase family.</text>
</comment>
<dbReference type="GO" id="GO:0035336">
    <property type="term" value="P:long-chain fatty-acyl-CoA metabolic process"/>
    <property type="evidence" value="ECO:0007669"/>
    <property type="project" value="TreeGrafter"/>
</dbReference>
<evidence type="ECO:0000313" key="8">
    <source>
        <dbReference type="Proteomes" id="UP000821837"/>
    </source>
</evidence>
<feature type="domain" description="Fatty acyl-CoA reductase C-terminal" evidence="5">
    <location>
        <begin position="487"/>
        <end position="536"/>
    </location>
</feature>
<feature type="domain" description="Thioester reductase (TE)" evidence="6">
    <location>
        <begin position="37"/>
        <end position="144"/>
    </location>
</feature>
<dbReference type="InterPro" id="IPR013120">
    <property type="entry name" value="FAR_NAD-bd"/>
</dbReference>
<proteinExistence type="inferred from homology"/>
<keyword evidence="4" id="KW-0521">NADP</keyword>
<keyword evidence="8" id="KW-1185">Reference proteome</keyword>
<dbReference type="SUPFAM" id="SSF51735">
    <property type="entry name" value="NAD(P)-binding Rossmann-fold domains"/>
    <property type="match status" value="1"/>
</dbReference>
<dbReference type="GO" id="GO:0005777">
    <property type="term" value="C:peroxisome"/>
    <property type="evidence" value="ECO:0007669"/>
    <property type="project" value="TreeGrafter"/>
</dbReference>
<dbReference type="Pfam" id="PF03015">
    <property type="entry name" value="Sterile"/>
    <property type="match status" value="2"/>
</dbReference>
<feature type="domain" description="Fatty acyl-CoA reductase C-terminal" evidence="5">
    <location>
        <begin position="206"/>
        <end position="295"/>
    </location>
</feature>
<dbReference type="GO" id="GO:0102965">
    <property type="term" value="F:alcohol-forming long-chain fatty acyl-CoA reductase activity"/>
    <property type="evidence" value="ECO:0007669"/>
    <property type="project" value="UniProtKB-EC"/>
</dbReference>
<dbReference type="Proteomes" id="UP000821837">
    <property type="component" value="Unassembled WGS sequence"/>
</dbReference>
<accession>A0A9D4T1L7</accession>
<dbReference type="Pfam" id="PF07993">
    <property type="entry name" value="NAD_binding_4"/>
    <property type="match status" value="2"/>
</dbReference>
<evidence type="ECO:0000256" key="1">
    <source>
        <dbReference type="ARBA" id="ARBA00005928"/>
    </source>
</evidence>
<dbReference type="EC" id="1.2.1.84" evidence="4"/>
<dbReference type="Gene3D" id="3.40.50.720">
    <property type="entry name" value="NAD(P)-binding Rossmann-like Domain"/>
    <property type="match status" value="2"/>
</dbReference>
<dbReference type="GO" id="GO:0080019">
    <property type="term" value="F:alcohol-forming very long-chain fatty acyl-CoA reductase activity"/>
    <property type="evidence" value="ECO:0007669"/>
    <property type="project" value="InterPro"/>
</dbReference>
<keyword evidence="3 4" id="KW-0443">Lipid metabolism</keyword>
<dbReference type="InterPro" id="IPR036291">
    <property type="entry name" value="NAD(P)-bd_dom_sf"/>
</dbReference>
<evidence type="ECO:0000256" key="3">
    <source>
        <dbReference type="ARBA" id="ARBA00023098"/>
    </source>
</evidence>
<organism evidence="7 8">
    <name type="scientific">Rhipicephalus sanguineus</name>
    <name type="common">Brown dog tick</name>
    <name type="synonym">Ixodes sanguineus</name>
    <dbReference type="NCBI Taxonomy" id="34632"/>
    <lineage>
        <taxon>Eukaryota</taxon>
        <taxon>Metazoa</taxon>
        <taxon>Ecdysozoa</taxon>
        <taxon>Arthropoda</taxon>
        <taxon>Chelicerata</taxon>
        <taxon>Arachnida</taxon>
        <taxon>Acari</taxon>
        <taxon>Parasitiformes</taxon>
        <taxon>Ixodida</taxon>
        <taxon>Ixodoidea</taxon>
        <taxon>Ixodidae</taxon>
        <taxon>Rhipicephalinae</taxon>
        <taxon>Rhipicephalus</taxon>
        <taxon>Rhipicephalus</taxon>
    </lineage>
</organism>
<dbReference type="AlphaFoldDB" id="A0A9D4T1L7"/>